<proteinExistence type="inferred from homology"/>
<dbReference type="InterPro" id="IPR020568">
    <property type="entry name" value="Ribosomal_Su5_D2-typ_SF"/>
</dbReference>
<evidence type="ECO:0000256" key="1">
    <source>
        <dbReference type="ARBA" id="ARBA00007665"/>
    </source>
</evidence>
<dbReference type="GO" id="GO:0005737">
    <property type="term" value="C:cytoplasm"/>
    <property type="evidence" value="ECO:0007669"/>
    <property type="project" value="TreeGrafter"/>
</dbReference>
<dbReference type="Proteomes" id="UP000030745">
    <property type="component" value="Unassembled WGS sequence"/>
</dbReference>
<dbReference type="GeneID" id="24129433"/>
<dbReference type="InterPro" id="IPR001498">
    <property type="entry name" value="Impact_N"/>
</dbReference>
<dbReference type="SUPFAM" id="SSF54211">
    <property type="entry name" value="Ribosomal protein S5 domain 2-like"/>
    <property type="match status" value="1"/>
</dbReference>
<dbReference type="GO" id="GO:0140469">
    <property type="term" value="P:GCN2-mediated signaling"/>
    <property type="evidence" value="ECO:0007669"/>
    <property type="project" value="TreeGrafter"/>
</dbReference>
<dbReference type="InterPro" id="IPR023582">
    <property type="entry name" value="Impact"/>
</dbReference>
<keyword evidence="4" id="KW-1185">Reference proteome</keyword>
<dbReference type="RefSeq" id="XP_012201319.1">
    <property type="nucleotide sequence ID" value="XM_012345929.1"/>
</dbReference>
<dbReference type="KEGG" id="spar:SPRG_07132"/>
<dbReference type="Pfam" id="PF01205">
    <property type="entry name" value="Impact_N"/>
    <property type="match status" value="1"/>
</dbReference>
<evidence type="ECO:0000259" key="2">
    <source>
        <dbReference type="Pfam" id="PF01205"/>
    </source>
</evidence>
<accession>A0A067CAR7</accession>
<reference evidence="3 4" key="1">
    <citation type="journal article" date="2013" name="PLoS Genet.">
        <title>Distinctive expansion of potential virulence genes in the genome of the oomycete fish pathogen Saprolegnia parasitica.</title>
        <authorList>
            <person name="Jiang R.H."/>
            <person name="de Bruijn I."/>
            <person name="Haas B.J."/>
            <person name="Belmonte R."/>
            <person name="Lobach L."/>
            <person name="Christie J."/>
            <person name="van den Ackerveken G."/>
            <person name="Bottin A."/>
            <person name="Bulone V."/>
            <person name="Diaz-Moreno S.M."/>
            <person name="Dumas B."/>
            <person name="Fan L."/>
            <person name="Gaulin E."/>
            <person name="Govers F."/>
            <person name="Grenville-Briggs L.J."/>
            <person name="Horner N.R."/>
            <person name="Levin J.Z."/>
            <person name="Mammella M."/>
            <person name="Meijer H.J."/>
            <person name="Morris P."/>
            <person name="Nusbaum C."/>
            <person name="Oome S."/>
            <person name="Phillips A.J."/>
            <person name="van Rooyen D."/>
            <person name="Rzeszutek E."/>
            <person name="Saraiva M."/>
            <person name="Secombes C.J."/>
            <person name="Seidl M.F."/>
            <person name="Snel B."/>
            <person name="Stassen J.H."/>
            <person name="Sykes S."/>
            <person name="Tripathy S."/>
            <person name="van den Berg H."/>
            <person name="Vega-Arreguin J.C."/>
            <person name="Wawra S."/>
            <person name="Young S.K."/>
            <person name="Zeng Q."/>
            <person name="Dieguez-Uribeondo J."/>
            <person name="Russ C."/>
            <person name="Tyler B.M."/>
            <person name="van West P."/>
        </authorList>
    </citation>
    <scope>NUCLEOTIDE SEQUENCE [LARGE SCALE GENOMIC DNA]</scope>
    <source>
        <strain evidence="3 4">CBS 223.65</strain>
    </source>
</reference>
<gene>
    <name evidence="3" type="ORF">SPRG_07132</name>
</gene>
<evidence type="ECO:0000313" key="3">
    <source>
        <dbReference type="EMBL" id="KDO27859.1"/>
    </source>
</evidence>
<dbReference type="VEuPathDB" id="FungiDB:SPRG_07132"/>
<name>A0A067CAR7_SAPPC</name>
<sequence>MGRTVSAGPPTTVSKNTVQGFVVPIKHSNDVSTVIADLQQQRALRRATHIAYAYRVIEMAVDTPEKSSQTVAELYDVVEGMHDGGMFGAGDKLLYVLQRWDVHNVVLVVSRIDASYSGQLLGANTYKLLVESAKQALEQFAVDSLEPAEAAKLAISELPPQLPPAKVAATTTNIAYEGGAYMVDGVLQGAKQGRINHFLADRRSNQSQERKHETIRSLDALGISKDELTALRAVRSPSKELHTVLVCVGLLLQIKDVSWTGCRDMLHAPGFCAKVLRVTPEKLTARQVHCVRAVLSDANLAPDAVRRASTTGAALLVWVQSLLDSYDATTLGLSLGAVPAQPAGRMDDALLEMAVRLEPPSRPPPPEVHSVIPTDLFAPAKPPKIVDHGRLVKPKASM</sequence>
<feature type="domain" description="Impact N-terminal" evidence="2">
    <location>
        <begin position="18"/>
        <end position="137"/>
    </location>
</feature>
<dbReference type="EMBL" id="KK583214">
    <property type="protein sequence ID" value="KDO27859.1"/>
    <property type="molecule type" value="Genomic_DNA"/>
</dbReference>
<dbReference type="Gene3D" id="3.30.230.30">
    <property type="entry name" value="Impact, N-terminal domain"/>
    <property type="match status" value="1"/>
</dbReference>
<dbReference type="OrthoDB" id="69641at2759"/>
<evidence type="ECO:0000313" key="4">
    <source>
        <dbReference type="Proteomes" id="UP000030745"/>
    </source>
</evidence>
<comment type="similarity">
    <text evidence="1">Belongs to the IMPACT family.</text>
</comment>
<dbReference type="OMA" id="CRDMLHA"/>
<protein>
    <recommendedName>
        <fullName evidence="2">Impact N-terminal domain-containing protein</fullName>
    </recommendedName>
</protein>
<dbReference type="Gene3D" id="1.20.920.60">
    <property type="match status" value="1"/>
</dbReference>
<dbReference type="PANTHER" id="PTHR16301:SF25">
    <property type="entry name" value="PROTEIN IMPACT"/>
    <property type="match status" value="1"/>
</dbReference>
<dbReference type="InterPro" id="IPR036956">
    <property type="entry name" value="Impact_N_sf"/>
</dbReference>
<dbReference type="GO" id="GO:0006446">
    <property type="term" value="P:regulation of translational initiation"/>
    <property type="evidence" value="ECO:0007669"/>
    <property type="project" value="TreeGrafter"/>
</dbReference>
<dbReference type="STRING" id="695850.A0A067CAR7"/>
<dbReference type="AlphaFoldDB" id="A0A067CAR7"/>
<dbReference type="PANTHER" id="PTHR16301">
    <property type="entry name" value="IMPACT-RELATED"/>
    <property type="match status" value="1"/>
</dbReference>
<organism evidence="3 4">
    <name type="scientific">Saprolegnia parasitica (strain CBS 223.65)</name>
    <dbReference type="NCBI Taxonomy" id="695850"/>
    <lineage>
        <taxon>Eukaryota</taxon>
        <taxon>Sar</taxon>
        <taxon>Stramenopiles</taxon>
        <taxon>Oomycota</taxon>
        <taxon>Saprolegniomycetes</taxon>
        <taxon>Saprolegniales</taxon>
        <taxon>Saprolegniaceae</taxon>
        <taxon>Saprolegnia</taxon>
    </lineage>
</organism>